<dbReference type="AlphaFoldDB" id="A0A2U1NDY5"/>
<accession>A0A2U1NDY5</accession>
<keyword evidence="2" id="KW-0378">Hydrolase</keyword>
<reference evidence="2 3" key="1">
    <citation type="journal article" date="2018" name="Mol. Plant">
        <title>The genome of Artemisia annua provides insight into the evolution of Asteraceae family and artemisinin biosynthesis.</title>
        <authorList>
            <person name="Shen Q."/>
            <person name="Zhang L."/>
            <person name="Liao Z."/>
            <person name="Wang S."/>
            <person name="Yan T."/>
            <person name="Shi P."/>
            <person name="Liu M."/>
            <person name="Fu X."/>
            <person name="Pan Q."/>
            <person name="Wang Y."/>
            <person name="Lv Z."/>
            <person name="Lu X."/>
            <person name="Zhang F."/>
            <person name="Jiang W."/>
            <person name="Ma Y."/>
            <person name="Chen M."/>
            <person name="Hao X."/>
            <person name="Li L."/>
            <person name="Tang Y."/>
            <person name="Lv G."/>
            <person name="Zhou Y."/>
            <person name="Sun X."/>
            <person name="Brodelius P.E."/>
            <person name="Rose J.K.C."/>
            <person name="Tang K."/>
        </authorList>
    </citation>
    <scope>NUCLEOTIDE SEQUENCE [LARGE SCALE GENOMIC DNA]</scope>
    <source>
        <strain evidence="3">cv. Huhao1</strain>
        <tissue evidence="2">Leaf</tissue>
    </source>
</reference>
<dbReference type="Pfam" id="PF12146">
    <property type="entry name" value="Hydrolase_4"/>
    <property type="match status" value="1"/>
</dbReference>
<protein>
    <submittedName>
        <fullName evidence="2">Alpha/beta-Hydrolases superfamily protein</fullName>
    </submittedName>
</protein>
<dbReference type="PANTHER" id="PTHR42886">
    <property type="entry name" value="RE40534P-RELATED"/>
    <property type="match status" value="1"/>
</dbReference>
<evidence type="ECO:0000313" key="3">
    <source>
        <dbReference type="Proteomes" id="UP000245207"/>
    </source>
</evidence>
<evidence type="ECO:0000313" key="2">
    <source>
        <dbReference type="EMBL" id="PWA71687.1"/>
    </source>
</evidence>
<dbReference type="SUPFAM" id="SSF53474">
    <property type="entry name" value="alpha/beta-Hydrolases"/>
    <property type="match status" value="1"/>
</dbReference>
<dbReference type="EMBL" id="PKPP01003036">
    <property type="protein sequence ID" value="PWA71687.1"/>
    <property type="molecule type" value="Genomic_DNA"/>
</dbReference>
<name>A0A2U1NDY5_ARTAN</name>
<proteinExistence type="predicted"/>
<keyword evidence="3" id="KW-1185">Reference proteome</keyword>
<dbReference type="Gene3D" id="3.40.50.1820">
    <property type="entry name" value="alpha/beta hydrolase"/>
    <property type="match status" value="1"/>
</dbReference>
<sequence length="286" mass="32272">MGRSNSSLEDCNPNSAGQIHHKRVIIQNKYKENLVGILHETDSKEVVIVCHGFRSCKDRIPMVNLAAAFANEGISAFRFDFAGNGDSEGSFQYGNYYREVDDLRSVMQYFEQEERLVTAIIGHSKGGNVVLFYASRFKDVDNVVNISGRFDLRRGIEGRLGKDYLKRIKQYGFIDVANRKGNIEYRVTEESLMDRLTTNTSAACQLIPQTCRVLTIHGSGDKIVPAEDAMEFAKHIFNHKLHIIEGADHEYTSHQNELSSVVLNFVQSGSSHDNAQSENKSRRSFL</sequence>
<organism evidence="2 3">
    <name type="scientific">Artemisia annua</name>
    <name type="common">Sweet wormwood</name>
    <dbReference type="NCBI Taxonomy" id="35608"/>
    <lineage>
        <taxon>Eukaryota</taxon>
        <taxon>Viridiplantae</taxon>
        <taxon>Streptophyta</taxon>
        <taxon>Embryophyta</taxon>
        <taxon>Tracheophyta</taxon>
        <taxon>Spermatophyta</taxon>
        <taxon>Magnoliopsida</taxon>
        <taxon>eudicotyledons</taxon>
        <taxon>Gunneridae</taxon>
        <taxon>Pentapetalae</taxon>
        <taxon>asterids</taxon>
        <taxon>campanulids</taxon>
        <taxon>Asterales</taxon>
        <taxon>Asteraceae</taxon>
        <taxon>Asteroideae</taxon>
        <taxon>Anthemideae</taxon>
        <taxon>Artemisiinae</taxon>
        <taxon>Artemisia</taxon>
    </lineage>
</organism>
<dbReference type="FunFam" id="3.40.50.1820:FF:000170">
    <property type="entry name" value="Alpha/beta-Hydrolases superfamily protein"/>
    <property type="match status" value="1"/>
</dbReference>
<dbReference type="InterPro" id="IPR029058">
    <property type="entry name" value="AB_hydrolase_fold"/>
</dbReference>
<dbReference type="Proteomes" id="UP000245207">
    <property type="component" value="Unassembled WGS sequence"/>
</dbReference>
<feature type="domain" description="Serine aminopeptidase S33" evidence="1">
    <location>
        <begin position="42"/>
        <end position="153"/>
    </location>
</feature>
<dbReference type="GO" id="GO:0016787">
    <property type="term" value="F:hydrolase activity"/>
    <property type="evidence" value="ECO:0007669"/>
    <property type="project" value="UniProtKB-KW"/>
</dbReference>
<evidence type="ECO:0000259" key="1">
    <source>
        <dbReference type="Pfam" id="PF12146"/>
    </source>
</evidence>
<dbReference type="InterPro" id="IPR022742">
    <property type="entry name" value="Hydrolase_4"/>
</dbReference>
<gene>
    <name evidence="2" type="ORF">CTI12_AA278000</name>
</gene>
<dbReference type="PANTHER" id="PTHR42886:SF38">
    <property type="entry name" value="ALPHA_BETA-HYDROLASES SUPERFAMILY PROTEIN"/>
    <property type="match status" value="1"/>
</dbReference>
<dbReference type="OrthoDB" id="9988524at2759"/>
<comment type="caution">
    <text evidence="2">The sequence shown here is derived from an EMBL/GenBank/DDBJ whole genome shotgun (WGS) entry which is preliminary data.</text>
</comment>